<dbReference type="PANTHER" id="PTHR23342">
    <property type="entry name" value="N-ACETYLGLUTAMATE SYNTHASE"/>
    <property type="match status" value="1"/>
</dbReference>
<dbReference type="Pfam" id="PF00696">
    <property type="entry name" value="AA_kinase"/>
    <property type="match status" value="1"/>
</dbReference>
<evidence type="ECO:0000256" key="7">
    <source>
        <dbReference type="ARBA" id="ARBA00022840"/>
    </source>
</evidence>
<keyword evidence="7 9" id="KW-0067">ATP-binding</keyword>
<dbReference type="GO" id="GO:0005737">
    <property type="term" value="C:cytoplasm"/>
    <property type="evidence" value="ECO:0007669"/>
    <property type="project" value="UniProtKB-SubCell"/>
</dbReference>
<dbReference type="GO" id="GO:0005524">
    <property type="term" value="F:ATP binding"/>
    <property type="evidence" value="ECO:0007669"/>
    <property type="project" value="UniProtKB-UniRule"/>
</dbReference>
<keyword evidence="2 9" id="KW-0055">Arginine biosynthesis</keyword>
<keyword evidence="5 9" id="KW-0547">Nucleotide-binding</keyword>
<evidence type="ECO:0000256" key="9">
    <source>
        <dbReference type="HAMAP-Rule" id="MF_00082"/>
    </source>
</evidence>
<dbReference type="RefSeq" id="WP_046518600.1">
    <property type="nucleotide sequence ID" value="NZ_LAVS01000003.1"/>
</dbReference>
<feature type="binding site" evidence="9">
    <location>
        <position position="65"/>
    </location>
    <ligand>
        <name>substrate</name>
    </ligand>
</feature>
<comment type="function">
    <text evidence="9">Catalyzes the ATP-dependent phosphorylation of N-acetyl-L-glutamate.</text>
</comment>
<feature type="domain" description="Aspartate/glutamate/uridylate kinase" evidence="10">
    <location>
        <begin position="6"/>
        <end position="232"/>
    </location>
</feature>
<dbReference type="InterPro" id="IPR001048">
    <property type="entry name" value="Asp/Glu/Uridylate_kinase"/>
</dbReference>
<dbReference type="GO" id="GO:0003991">
    <property type="term" value="F:acetylglutamate kinase activity"/>
    <property type="evidence" value="ECO:0007669"/>
    <property type="project" value="UniProtKB-UniRule"/>
</dbReference>
<dbReference type="EMBL" id="RRCF01000002">
    <property type="protein sequence ID" value="RRJ21070.1"/>
    <property type="molecule type" value="Genomic_DNA"/>
</dbReference>
<keyword evidence="6 9" id="KW-0418">Kinase</keyword>
<feature type="site" description="Transition state stabilizer" evidence="9">
    <location>
        <position position="215"/>
    </location>
</feature>
<dbReference type="EC" id="2.7.2.8" evidence="9"/>
<sequence>MSQTPLVLKMGGRLLQDQAALDALLKVCAELKTQYPIVLVHGGGDQVDQWLAKFGFETQKIDGQRVSPAEQMPVITGALDGAVNADMVARATLQGLNPVGLSLAAGGSLEFDINHKLGAVGIAKAGNPLLLTTLLAQGFTPVFSSIGLSAEGQLLNVNADIAAAAICQLVQGQLVLLTDVPGILDANMQLIPTLTAAEAEQLVHDGVIKGGMKVKLDAALETAQALKRNITVAGWQHPDDLLKLMQQEAVGTCIVYTLRS</sequence>
<protein>
    <recommendedName>
        <fullName evidence="9">Acetylglutamate kinase</fullName>
        <ecNumber evidence="9">2.7.2.8</ecNumber>
    </recommendedName>
    <alternativeName>
        <fullName evidence="9">N-acetyl-L-glutamate 5-phosphotransferase</fullName>
    </alternativeName>
    <alternativeName>
        <fullName evidence="9">NAG kinase</fullName>
        <shortName evidence="9">NAGK</shortName>
    </alternativeName>
</protein>
<evidence type="ECO:0000259" key="10">
    <source>
        <dbReference type="Pfam" id="PF00696"/>
    </source>
</evidence>
<evidence type="ECO:0000256" key="8">
    <source>
        <dbReference type="ARBA" id="ARBA00048141"/>
    </source>
</evidence>
<evidence type="ECO:0000256" key="6">
    <source>
        <dbReference type="ARBA" id="ARBA00022777"/>
    </source>
</evidence>
<dbReference type="NCBIfam" id="TIGR00761">
    <property type="entry name" value="argB"/>
    <property type="match status" value="1"/>
</dbReference>
<evidence type="ECO:0000313" key="12">
    <source>
        <dbReference type="Proteomes" id="UP000276260"/>
    </source>
</evidence>
<keyword evidence="4 9" id="KW-0808">Transferase</keyword>
<feature type="site" description="Transition state stabilizer" evidence="9">
    <location>
        <position position="9"/>
    </location>
</feature>
<evidence type="ECO:0000256" key="2">
    <source>
        <dbReference type="ARBA" id="ARBA00022571"/>
    </source>
</evidence>
<proteinExistence type="inferred from homology"/>
<feature type="binding site" evidence="9">
    <location>
        <position position="156"/>
    </location>
    <ligand>
        <name>substrate</name>
    </ligand>
</feature>
<dbReference type="Proteomes" id="UP000276260">
    <property type="component" value="Unassembled WGS sequence"/>
</dbReference>
<dbReference type="PANTHER" id="PTHR23342:SF0">
    <property type="entry name" value="N-ACETYLGLUTAMATE SYNTHASE, MITOCHONDRIAL"/>
    <property type="match status" value="1"/>
</dbReference>
<dbReference type="Gene3D" id="3.40.1160.10">
    <property type="entry name" value="Acetylglutamate kinase-like"/>
    <property type="match status" value="1"/>
</dbReference>
<comment type="caution">
    <text evidence="11">The sequence shown here is derived from an EMBL/GenBank/DDBJ whole genome shotgun (WGS) entry which is preliminary data.</text>
</comment>
<organism evidence="11 12">
    <name type="scientific">Rheinheimera mesophila</name>
    <dbReference type="NCBI Taxonomy" id="1547515"/>
    <lineage>
        <taxon>Bacteria</taxon>
        <taxon>Pseudomonadati</taxon>
        <taxon>Pseudomonadota</taxon>
        <taxon>Gammaproteobacteria</taxon>
        <taxon>Chromatiales</taxon>
        <taxon>Chromatiaceae</taxon>
        <taxon>Rheinheimera</taxon>
    </lineage>
</organism>
<dbReference type="HAMAP" id="MF_00082">
    <property type="entry name" value="ArgB"/>
    <property type="match status" value="1"/>
</dbReference>
<keyword evidence="9" id="KW-0963">Cytoplasm</keyword>
<evidence type="ECO:0000313" key="11">
    <source>
        <dbReference type="EMBL" id="RRJ21070.1"/>
    </source>
</evidence>
<comment type="catalytic activity">
    <reaction evidence="8 9">
        <text>N-acetyl-L-glutamate + ATP = N-acetyl-L-glutamyl 5-phosphate + ADP</text>
        <dbReference type="Rhea" id="RHEA:14629"/>
        <dbReference type="ChEBI" id="CHEBI:30616"/>
        <dbReference type="ChEBI" id="CHEBI:44337"/>
        <dbReference type="ChEBI" id="CHEBI:57936"/>
        <dbReference type="ChEBI" id="CHEBI:456216"/>
        <dbReference type="EC" id="2.7.2.8"/>
    </reaction>
</comment>
<evidence type="ECO:0000256" key="1">
    <source>
        <dbReference type="ARBA" id="ARBA00004828"/>
    </source>
</evidence>
<dbReference type="SUPFAM" id="SSF53633">
    <property type="entry name" value="Carbamate kinase-like"/>
    <property type="match status" value="1"/>
</dbReference>
<comment type="pathway">
    <text evidence="1 9">Amino-acid biosynthesis; L-arginine biosynthesis; N(2)-acetyl-L-ornithine from L-glutamate: step 2/4.</text>
</comment>
<name>A0A3P3QKP7_9GAMM</name>
<evidence type="ECO:0000256" key="4">
    <source>
        <dbReference type="ARBA" id="ARBA00022679"/>
    </source>
</evidence>
<dbReference type="OrthoDB" id="9803155at2"/>
<dbReference type="PIRSF" id="PIRSF000728">
    <property type="entry name" value="NAGK"/>
    <property type="match status" value="1"/>
</dbReference>
<dbReference type="GO" id="GO:0042450">
    <property type="term" value="P:L-arginine biosynthetic process via ornithine"/>
    <property type="evidence" value="ECO:0007669"/>
    <property type="project" value="UniProtKB-UniRule"/>
</dbReference>
<dbReference type="InterPro" id="IPR004662">
    <property type="entry name" value="AcgluKinase_fam"/>
</dbReference>
<dbReference type="AlphaFoldDB" id="A0A3P3QKP7"/>
<evidence type="ECO:0000256" key="5">
    <source>
        <dbReference type="ARBA" id="ARBA00022741"/>
    </source>
</evidence>
<comment type="similarity">
    <text evidence="9">Belongs to the acetylglutamate kinase family. ArgB subfamily.</text>
</comment>
<feature type="binding site" evidence="9">
    <location>
        <begin position="43"/>
        <end position="44"/>
    </location>
    <ligand>
        <name>substrate</name>
    </ligand>
</feature>
<comment type="subcellular location">
    <subcellularLocation>
        <location evidence="9">Cytoplasm</location>
    </subcellularLocation>
</comment>
<keyword evidence="12" id="KW-1185">Reference proteome</keyword>
<accession>A0A3P3QKP7</accession>
<evidence type="ECO:0000256" key="3">
    <source>
        <dbReference type="ARBA" id="ARBA00022605"/>
    </source>
</evidence>
<keyword evidence="3 9" id="KW-0028">Amino-acid biosynthesis</keyword>
<reference evidence="11 12" key="1">
    <citation type="submission" date="2018-11" db="EMBL/GenBank/DDBJ databases">
        <title>Draft genome analysis of Rheinheimera mesophila isolated from an industrial waste site.</title>
        <authorList>
            <person name="Yu Q."/>
            <person name="Qi Y."/>
            <person name="Zhang H."/>
            <person name="Lu Y."/>
            <person name="Pu J."/>
        </authorList>
    </citation>
    <scope>NUCLEOTIDE SEQUENCE [LARGE SCALE GENOMIC DNA]</scope>
    <source>
        <strain evidence="11 12">IITR13</strain>
    </source>
</reference>
<gene>
    <name evidence="9 11" type="primary">argB</name>
    <name evidence="11" type="ORF">EIK76_09285</name>
</gene>
<dbReference type="UniPathway" id="UPA00068">
    <property type="reaction ID" value="UER00107"/>
</dbReference>
<dbReference type="InterPro" id="IPR036393">
    <property type="entry name" value="AceGlu_kinase-like_sf"/>
</dbReference>
<dbReference type="InterPro" id="IPR037528">
    <property type="entry name" value="ArgB"/>
</dbReference>